<dbReference type="AlphaFoldDB" id="A0A508AD01"/>
<organism evidence="1 2">
    <name type="scientific">Marilutibacter aestuarii</name>
    <dbReference type="NCBI Taxonomy" id="1706195"/>
    <lineage>
        <taxon>Bacteria</taxon>
        <taxon>Pseudomonadati</taxon>
        <taxon>Pseudomonadota</taxon>
        <taxon>Gammaproteobacteria</taxon>
        <taxon>Lysobacterales</taxon>
        <taxon>Lysobacteraceae</taxon>
        <taxon>Marilutibacter</taxon>
    </lineage>
</organism>
<keyword evidence="2" id="KW-1185">Reference proteome</keyword>
<dbReference type="EMBL" id="VICE01000052">
    <property type="protein sequence ID" value="TQD47736.1"/>
    <property type="molecule type" value="Genomic_DNA"/>
</dbReference>
<dbReference type="RefSeq" id="WP_141517790.1">
    <property type="nucleotide sequence ID" value="NZ_VICE01000052.1"/>
</dbReference>
<comment type="caution">
    <text evidence="1">The sequence shown here is derived from an EMBL/GenBank/DDBJ whole genome shotgun (WGS) entry which is preliminary data.</text>
</comment>
<dbReference type="InterPro" id="IPR014710">
    <property type="entry name" value="RmlC-like_jellyroll"/>
</dbReference>
<accession>A0A508AD01</accession>
<evidence type="ECO:0000313" key="2">
    <source>
        <dbReference type="Proteomes" id="UP000318212"/>
    </source>
</evidence>
<protein>
    <submittedName>
        <fullName evidence="1">Cupin domain-containing protein</fullName>
    </submittedName>
</protein>
<evidence type="ECO:0000313" key="1">
    <source>
        <dbReference type="EMBL" id="TQD47736.1"/>
    </source>
</evidence>
<dbReference type="Proteomes" id="UP000318212">
    <property type="component" value="Unassembled WGS sequence"/>
</dbReference>
<sequence>MIKDPRCASLTWATWLTLDGSSREVGPGDAVLTRDGSTHALYQRGDEDLVIFIVYRKRGAAP</sequence>
<reference evidence="1 2" key="1">
    <citation type="submission" date="2019-06" db="EMBL/GenBank/DDBJ databases">
        <title>Lysobacter alkalisoli sp. nov. isolated from saline soil.</title>
        <authorList>
            <person name="Sun J.-Q."/>
            <person name="Xu L."/>
        </authorList>
    </citation>
    <scope>NUCLEOTIDE SEQUENCE [LARGE SCALE GENOMIC DNA]</scope>
    <source>
        <strain evidence="1 2">JCM 31130</strain>
    </source>
</reference>
<proteinExistence type="predicted"/>
<name>A0A508AD01_9GAMM</name>
<dbReference type="InterPro" id="IPR011051">
    <property type="entry name" value="RmlC_Cupin_sf"/>
</dbReference>
<dbReference type="SUPFAM" id="SSF51182">
    <property type="entry name" value="RmlC-like cupins"/>
    <property type="match status" value="1"/>
</dbReference>
<dbReference type="Gene3D" id="2.60.120.10">
    <property type="entry name" value="Jelly Rolls"/>
    <property type="match status" value="1"/>
</dbReference>
<gene>
    <name evidence="1" type="ORF">FKV25_05465</name>
</gene>
<dbReference type="OrthoDB" id="191551at2"/>